<accession>A0AAW7Z8P0</accession>
<feature type="binding site" evidence="6">
    <location>
        <position position="28"/>
    </location>
    <ligand>
        <name>substrate</name>
    </ligand>
</feature>
<evidence type="ECO:0000313" key="8">
    <source>
        <dbReference type="Proteomes" id="UP001172911"/>
    </source>
</evidence>
<feature type="active site" description="Proton donor" evidence="6">
    <location>
        <position position="20"/>
    </location>
</feature>
<evidence type="ECO:0000256" key="6">
    <source>
        <dbReference type="HAMAP-Rule" id="MF_01661"/>
    </source>
</evidence>
<evidence type="ECO:0000256" key="2">
    <source>
        <dbReference type="ARBA" id="ARBA00012862"/>
    </source>
</evidence>
<dbReference type="GO" id="GO:0048029">
    <property type="term" value="F:monosaccharide binding"/>
    <property type="evidence" value="ECO:0007669"/>
    <property type="project" value="InterPro"/>
</dbReference>
<dbReference type="GO" id="GO:0016872">
    <property type="term" value="F:intramolecular lyase activity"/>
    <property type="evidence" value="ECO:0007669"/>
    <property type="project" value="UniProtKB-UniRule"/>
</dbReference>
<keyword evidence="4 6" id="KW-0413">Isomerase</keyword>
<dbReference type="GO" id="GO:0005829">
    <property type="term" value="C:cytosol"/>
    <property type="evidence" value="ECO:0007669"/>
    <property type="project" value="TreeGrafter"/>
</dbReference>
<keyword evidence="5 6" id="KW-0119">Carbohydrate metabolism</keyword>
<keyword evidence="3 6" id="KW-0963">Cytoplasm</keyword>
<dbReference type="PANTHER" id="PTHR37831">
    <property type="entry name" value="D-RIBOSE PYRANASE"/>
    <property type="match status" value="1"/>
</dbReference>
<evidence type="ECO:0000256" key="5">
    <source>
        <dbReference type="ARBA" id="ARBA00023277"/>
    </source>
</evidence>
<comment type="pathway">
    <text evidence="6">Carbohydrate metabolism; D-ribose degradation; D-ribose 5-phosphate from beta-D-ribopyranose: step 1/2.</text>
</comment>
<reference evidence="7" key="2">
    <citation type="submission" date="2023-03" db="EMBL/GenBank/DDBJ databases">
        <authorList>
            <person name="Zhang Z."/>
        </authorList>
    </citation>
    <scope>NUCLEOTIDE SEQUENCE</scope>
    <source>
        <strain evidence="7">DSA</strain>
    </source>
</reference>
<dbReference type="Gene3D" id="3.40.1650.10">
    <property type="entry name" value="RbsD-like domain"/>
    <property type="match status" value="1"/>
</dbReference>
<dbReference type="GO" id="GO:0062193">
    <property type="term" value="F:D-ribose pyranase activity"/>
    <property type="evidence" value="ECO:0007669"/>
    <property type="project" value="UniProtKB-EC"/>
</dbReference>
<dbReference type="SUPFAM" id="SSF102546">
    <property type="entry name" value="RbsD-like"/>
    <property type="match status" value="1"/>
</dbReference>
<keyword evidence="8" id="KW-1185">Reference proteome</keyword>
<evidence type="ECO:0000256" key="3">
    <source>
        <dbReference type="ARBA" id="ARBA00022490"/>
    </source>
</evidence>
<dbReference type="GO" id="GO:0019303">
    <property type="term" value="P:D-ribose catabolic process"/>
    <property type="evidence" value="ECO:0007669"/>
    <property type="project" value="UniProtKB-UniRule"/>
</dbReference>
<dbReference type="InterPro" id="IPR007721">
    <property type="entry name" value="RbsD_FucU"/>
</dbReference>
<dbReference type="HAMAP" id="MF_01661">
    <property type="entry name" value="D_rib_pyranase"/>
    <property type="match status" value="1"/>
</dbReference>
<reference evidence="7" key="1">
    <citation type="journal article" date="2023" name="J. Hazard. Mater.">
        <title>Anaerobic biodegradation of pyrene and benzo[a]pyrene by a new sulfate-reducing Desulforamulus aquiferis strain DSA.</title>
        <authorList>
            <person name="Zhang Z."/>
            <person name="Sun J."/>
            <person name="Gong X."/>
            <person name="Wang C."/>
            <person name="Wang H."/>
        </authorList>
    </citation>
    <scope>NUCLEOTIDE SEQUENCE</scope>
    <source>
        <strain evidence="7">DSA</strain>
    </source>
</reference>
<gene>
    <name evidence="6 7" type="primary">rbsD</name>
    <name evidence="7" type="ORF">P6N53_02280</name>
</gene>
<dbReference type="InterPro" id="IPR023750">
    <property type="entry name" value="RbsD-like_sf"/>
</dbReference>
<dbReference type="PANTHER" id="PTHR37831:SF1">
    <property type="entry name" value="D-RIBOSE PYRANASE"/>
    <property type="match status" value="1"/>
</dbReference>
<evidence type="ECO:0000313" key="7">
    <source>
        <dbReference type="EMBL" id="MDO7786049.1"/>
    </source>
</evidence>
<sequence length="130" mass="14100">MKKHGILHRDLAALIASMGHGDSIVIGDSGLPVPPGVKCIDLAVYKGVPPFFAVLDAILSEMVVERAVVALELENNKAFTEQVIHKLAPVKIELISHDDLKNISKESRAVIRTGEWTPYANIVLYSGVAF</sequence>
<feature type="binding site" evidence="6">
    <location>
        <position position="97"/>
    </location>
    <ligand>
        <name>substrate</name>
    </ligand>
</feature>
<comment type="caution">
    <text evidence="7">The sequence shown here is derived from an EMBL/GenBank/DDBJ whole genome shotgun (WGS) entry which is preliminary data.</text>
</comment>
<dbReference type="Pfam" id="PF05025">
    <property type="entry name" value="RbsD_FucU"/>
    <property type="match status" value="1"/>
</dbReference>
<dbReference type="EC" id="5.4.99.62" evidence="2 6"/>
<dbReference type="EMBL" id="JARPTC010000002">
    <property type="protein sequence ID" value="MDO7786049.1"/>
    <property type="molecule type" value="Genomic_DNA"/>
</dbReference>
<comment type="function">
    <text evidence="6">Catalyzes the interconversion of beta-pyran and beta-furan forms of D-ribose.</text>
</comment>
<feature type="binding site" evidence="6">
    <location>
        <begin position="119"/>
        <end position="121"/>
    </location>
    <ligand>
        <name>substrate</name>
    </ligand>
</feature>
<dbReference type="NCBIfam" id="NF008761">
    <property type="entry name" value="PRK11797.1"/>
    <property type="match status" value="1"/>
</dbReference>
<dbReference type="InterPro" id="IPR023064">
    <property type="entry name" value="D-ribose_pyranase"/>
</dbReference>
<organism evidence="7 8">
    <name type="scientific">Desulforamulus aquiferis</name>
    <dbReference type="NCBI Taxonomy" id="1397668"/>
    <lineage>
        <taxon>Bacteria</taxon>
        <taxon>Bacillati</taxon>
        <taxon>Bacillota</taxon>
        <taxon>Clostridia</taxon>
        <taxon>Eubacteriales</taxon>
        <taxon>Peptococcaceae</taxon>
        <taxon>Desulforamulus</taxon>
    </lineage>
</organism>
<proteinExistence type="inferred from homology"/>
<comment type="subcellular location">
    <subcellularLocation>
        <location evidence="6">Cytoplasm</location>
    </subcellularLocation>
</comment>
<dbReference type="AlphaFoldDB" id="A0AAW7Z8P0"/>
<dbReference type="RefSeq" id="WP_304540835.1">
    <property type="nucleotide sequence ID" value="NZ_JARPTC010000002.1"/>
</dbReference>
<name>A0AAW7Z8P0_9FIRM</name>
<comment type="similarity">
    <text evidence="6">Belongs to the RbsD / FucU family. RbsD subfamily.</text>
</comment>
<protein>
    <recommendedName>
        <fullName evidence="2 6">D-ribose pyranase</fullName>
        <ecNumber evidence="2 6">5.4.99.62</ecNumber>
    </recommendedName>
</protein>
<evidence type="ECO:0000256" key="4">
    <source>
        <dbReference type="ARBA" id="ARBA00023235"/>
    </source>
</evidence>
<comment type="catalytic activity">
    <reaction evidence="1 6">
        <text>beta-D-ribopyranose = beta-D-ribofuranose</text>
        <dbReference type="Rhea" id="RHEA:25432"/>
        <dbReference type="ChEBI" id="CHEBI:27476"/>
        <dbReference type="ChEBI" id="CHEBI:47002"/>
        <dbReference type="EC" id="5.4.99.62"/>
    </reaction>
</comment>
<dbReference type="Proteomes" id="UP001172911">
    <property type="component" value="Unassembled WGS sequence"/>
</dbReference>
<comment type="subunit">
    <text evidence="6">Homodecamer.</text>
</comment>
<evidence type="ECO:0000256" key="1">
    <source>
        <dbReference type="ARBA" id="ARBA00000223"/>
    </source>
</evidence>